<accession>A0AAV0M9S0</accession>
<evidence type="ECO:0008006" key="4">
    <source>
        <dbReference type="Google" id="ProtNLM"/>
    </source>
</evidence>
<dbReference type="Proteomes" id="UP001154282">
    <property type="component" value="Unassembled WGS sequence"/>
</dbReference>
<feature type="region of interest" description="Disordered" evidence="1">
    <location>
        <begin position="287"/>
        <end position="319"/>
    </location>
</feature>
<dbReference type="GO" id="GO:0005886">
    <property type="term" value="C:plasma membrane"/>
    <property type="evidence" value="ECO:0007669"/>
    <property type="project" value="InterPro"/>
</dbReference>
<protein>
    <recommendedName>
        <fullName evidence="4">Membrane-associated kinase regulator 4</fullName>
    </recommendedName>
</protein>
<evidence type="ECO:0000313" key="3">
    <source>
        <dbReference type="Proteomes" id="UP001154282"/>
    </source>
</evidence>
<proteinExistence type="predicted"/>
<feature type="compositionally biased region" description="Low complexity" evidence="1">
    <location>
        <begin position="292"/>
        <end position="319"/>
    </location>
</feature>
<evidence type="ECO:0000256" key="1">
    <source>
        <dbReference type="SAM" id="MobiDB-lite"/>
    </source>
</evidence>
<dbReference type="EMBL" id="CAMGYJ010000007">
    <property type="protein sequence ID" value="CAI0442981.1"/>
    <property type="molecule type" value="Genomic_DNA"/>
</dbReference>
<dbReference type="GO" id="GO:0019210">
    <property type="term" value="F:kinase inhibitor activity"/>
    <property type="evidence" value="ECO:0007669"/>
    <property type="project" value="InterPro"/>
</dbReference>
<gene>
    <name evidence="2" type="ORF">LITE_LOCUS27468</name>
</gene>
<dbReference type="PANTHER" id="PTHR33312">
    <property type="entry name" value="MEMBRANE-ASSOCIATED KINASE REGULATOR 4-RELATED"/>
    <property type="match status" value="1"/>
</dbReference>
<reference evidence="2" key="1">
    <citation type="submission" date="2022-08" db="EMBL/GenBank/DDBJ databases">
        <authorList>
            <person name="Gutierrez-Valencia J."/>
        </authorList>
    </citation>
    <scope>NUCLEOTIDE SEQUENCE</scope>
</reference>
<evidence type="ECO:0000313" key="2">
    <source>
        <dbReference type="EMBL" id="CAI0442981.1"/>
    </source>
</evidence>
<dbReference type="InterPro" id="IPR039620">
    <property type="entry name" value="BKI1/MAKR1/3/4"/>
</dbReference>
<dbReference type="AlphaFoldDB" id="A0AAV0M9S0"/>
<comment type="caution">
    <text evidence="2">The sequence shown here is derived from an EMBL/GenBank/DDBJ whole genome shotgun (WGS) entry which is preliminary data.</text>
</comment>
<sequence>MEVAANLPTFDHHHHHLHSAAVAAADDEFIDMEINSFSILANQNTREFEFHMSTPPVEKEYHSTTSPADELFYKGKLLPLHLPPRLQMVEKLLENSCGVGGARKDVFEEFYSTPLMATTPTAASTPYESCNISPAGSCPVSGVLNREEYLLEYSSCQVSGYIDMGESNPKRPSWAKKLKLIKQSALFGSKLKASRAYFKALFGKSGCSDDSCTAAAAARVADEGTISKASKEAGLEGCGKTVVVKKAPFGQIIQNEFLSTTISKHKSTTGEECSGNRVHRRSFSMAIKRNSTAKSSTSTSSSSSSSSSASSSSSSSLISSNGYRGLPFLKRSTSTVCSEIENPIQGAIAHCKQSQEIFEQRKSSVSEVGFYSLPGSEISISEEPERVGLCRG</sequence>
<keyword evidence="3" id="KW-1185">Reference proteome</keyword>
<name>A0AAV0M9S0_9ROSI</name>
<organism evidence="2 3">
    <name type="scientific">Linum tenue</name>
    <dbReference type="NCBI Taxonomy" id="586396"/>
    <lineage>
        <taxon>Eukaryota</taxon>
        <taxon>Viridiplantae</taxon>
        <taxon>Streptophyta</taxon>
        <taxon>Embryophyta</taxon>
        <taxon>Tracheophyta</taxon>
        <taxon>Spermatophyta</taxon>
        <taxon>Magnoliopsida</taxon>
        <taxon>eudicotyledons</taxon>
        <taxon>Gunneridae</taxon>
        <taxon>Pentapetalae</taxon>
        <taxon>rosids</taxon>
        <taxon>fabids</taxon>
        <taxon>Malpighiales</taxon>
        <taxon>Linaceae</taxon>
        <taxon>Linum</taxon>
    </lineage>
</organism>
<dbReference type="PANTHER" id="PTHR33312:SF5">
    <property type="entry name" value="MEMBRANE-ASSOCIATED KINASE REGULATOR 4-RELATED"/>
    <property type="match status" value="1"/>
</dbReference>